<evidence type="ECO:0000256" key="1">
    <source>
        <dbReference type="SAM" id="MobiDB-lite"/>
    </source>
</evidence>
<proteinExistence type="predicted"/>
<reference evidence="2" key="1">
    <citation type="journal article" date="2023" name="Mol. Ecol. Resour.">
        <title>Chromosome-level genome assembly of a triploid poplar Populus alba 'Berolinensis'.</title>
        <authorList>
            <person name="Chen S."/>
            <person name="Yu Y."/>
            <person name="Wang X."/>
            <person name="Wang S."/>
            <person name="Zhang T."/>
            <person name="Zhou Y."/>
            <person name="He R."/>
            <person name="Meng N."/>
            <person name="Wang Y."/>
            <person name="Liu W."/>
            <person name="Liu Z."/>
            <person name="Liu J."/>
            <person name="Guo Q."/>
            <person name="Huang H."/>
            <person name="Sederoff R.R."/>
            <person name="Wang G."/>
            <person name="Qu G."/>
            <person name="Chen S."/>
        </authorList>
    </citation>
    <scope>NUCLEOTIDE SEQUENCE</scope>
    <source>
        <strain evidence="2">SC-2020</strain>
    </source>
</reference>
<evidence type="ECO:0000313" key="2">
    <source>
        <dbReference type="EMBL" id="KAJ6979711.1"/>
    </source>
</evidence>
<feature type="region of interest" description="Disordered" evidence="1">
    <location>
        <begin position="1"/>
        <end position="21"/>
    </location>
</feature>
<comment type="caution">
    <text evidence="2">The sequence shown here is derived from an EMBL/GenBank/DDBJ whole genome shotgun (WGS) entry which is preliminary data.</text>
</comment>
<feature type="compositionally biased region" description="Polar residues" evidence="1">
    <location>
        <begin position="1"/>
        <end position="20"/>
    </location>
</feature>
<name>A0AAD6M6I2_9ROSI</name>
<dbReference type="AlphaFoldDB" id="A0AAD6M6I2"/>
<protein>
    <submittedName>
        <fullName evidence="2">Uncharacterized protein</fullName>
    </submittedName>
</protein>
<gene>
    <name evidence="2" type="ORF">NC653_027755</name>
</gene>
<evidence type="ECO:0000313" key="3">
    <source>
        <dbReference type="Proteomes" id="UP001164929"/>
    </source>
</evidence>
<sequence length="94" mass="10634">MQGSDVATLENQAGESQSIYHQRKHSVSISLSASPIAESSKNPKKLFSKKMLKKYLFMKIRILPLHLRLPVCQMIVILLFPGIRFDFACTQSVL</sequence>
<keyword evidence="3" id="KW-1185">Reference proteome</keyword>
<dbReference type="Proteomes" id="UP001164929">
    <property type="component" value="Chromosome 11"/>
</dbReference>
<dbReference type="EMBL" id="JAQIZT010000011">
    <property type="protein sequence ID" value="KAJ6979711.1"/>
    <property type="molecule type" value="Genomic_DNA"/>
</dbReference>
<accession>A0AAD6M6I2</accession>
<organism evidence="2 3">
    <name type="scientific">Populus alba x Populus x berolinensis</name>
    <dbReference type="NCBI Taxonomy" id="444605"/>
    <lineage>
        <taxon>Eukaryota</taxon>
        <taxon>Viridiplantae</taxon>
        <taxon>Streptophyta</taxon>
        <taxon>Embryophyta</taxon>
        <taxon>Tracheophyta</taxon>
        <taxon>Spermatophyta</taxon>
        <taxon>Magnoliopsida</taxon>
        <taxon>eudicotyledons</taxon>
        <taxon>Gunneridae</taxon>
        <taxon>Pentapetalae</taxon>
        <taxon>rosids</taxon>
        <taxon>fabids</taxon>
        <taxon>Malpighiales</taxon>
        <taxon>Salicaceae</taxon>
        <taxon>Saliceae</taxon>
        <taxon>Populus</taxon>
    </lineage>
</organism>